<evidence type="ECO:0000256" key="3">
    <source>
        <dbReference type="ARBA" id="ARBA00022801"/>
    </source>
</evidence>
<feature type="compositionally biased region" description="Basic and acidic residues" evidence="5">
    <location>
        <begin position="46"/>
        <end position="66"/>
    </location>
</feature>
<comment type="caution">
    <text evidence="7">The sequence shown here is derived from an EMBL/GenBank/DDBJ whole genome shotgun (WGS) entry which is preliminary data.</text>
</comment>
<gene>
    <name evidence="7" type="primary">rex2</name>
    <name evidence="7" type="ORF">SCUCBS95973_000788</name>
</gene>
<proteinExistence type="inferred from homology"/>
<evidence type="ECO:0000313" key="8">
    <source>
        <dbReference type="Proteomes" id="UP001642405"/>
    </source>
</evidence>
<dbReference type="PANTHER" id="PTHR11046">
    <property type="entry name" value="OLIGORIBONUCLEASE, MITOCHONDRIAL"/>
    <property type="match status" value="1"/>
</dbReference>
<dbReference type="InterPro" id="IPR013520">
    <property type="entry name" value="Ribonucl_H"/>
</dbReference>
<protein>
    <submittedName>
        <fullName evidence="7">Phosphatidylinositol 3,4,5-trisphosphate-dependent Rac exchanger 2 protein</fullName>
    </submittedName>
</protein>
<dbReference type="InterPro" id="IPR012337">
    <property type="entry name" value="RNaseH-like_sf"/>
</dbReference>
<feature type="region of interest" description="Disordered" evidence="5">
    <location>
        <begin position="175"/>
        <end position="212"/>
    </location>
</feature>
<comment type="similarity">
    <text evidence="1">Belongs to the oligoribonuclease family.</text>
</comment>
<sequence length="244" mass="27162">MADSLPSQPLVWIDCEMTGLDPDSDVILEIYCFITDGQLNLVKSPADGKKKDKNEIDDEDRHRLQPDEDAGWGAILHVDKARLDQMDEWCTDHHGCSGLTKAVLASSTTHEEAANGLLAYIQRYIPNKGVGLLAGSSVHADKAFLRQAPYDRVMNHLHYRILDVSTIKEAVKRWQPPAPEPNEATLAASDSAAAKKKSKKKSRTKESKHRARDDILDSIAEARHYKALLFDDPAEEAAVRRANQ</sequence>
<evidence type="ECO:0000256" key="4">
    <source>
        <dbReference type="ARBA" id="ARBA00022839"/>
    </source>
</evidence>
<keyword evidence="8" id="KW-1185">Reference proteome</keyword>
<dbReference type="CDD" id="cd06135">
    <property type="entry name" value="Orn"/>
    <property type="match status" value="1"/>
</dbReference>
<dbReference type="Proteomes" id="UP001642405">
    <property type="component" value="Unassembled WGS sequence"/>
</dbReference>
<evidence type="ECO:0000256" key="2">
    <source>
        <dbReference type="ARBA" id="ARBA00022722"/>
    </source>
</evidence>
<feature type="domain" description="Exonuclease" evidence="6">
    <location>
        <begin position="9"/>
        <end position="231"/>
    </location>
</feature>
<evidence type="ECO:0000259" key="6">
    <source>
        <dbReference type="SMART" id="SM00479"/>
    </source>
</evidence>
<keyword evidence="2" id="KW-0540">Nuclease</keyword>
<dbReference type="InterPro" id="IPR022894">
    <property type="entry name" value="Oligoribonuclease"/>
</dbReference>
<keyword evidence="4" id="KW-0269">Exonuclease</keyword>
<dbReference type="InterPro" id="IPR036397">
    <property type="entry name" value="RNaseH_sf"/>
</dbReference>
<evidence type="ECO:0000256" key="5">
    <source>
        <dbReference type="SAM" id="MobiDB-lite"/>
    </source>
</evidence>
<feature type="region of interest" description="Disordered" evidence="5">
    <location>
        <begin position="44"/>
        <end position="66"/>
    </location>
</feature>
<feature type="compositionally biased region" description="Basic residues" evidence="5">
    <location>
        <begin position="194"/>
        <end position="210"/>
    </location>
</feature>
<accession>A0ABP0AT60</accession>
<dbReference type="Gene3D" id="3.30.420.10">
    <property type="entry name" value="Ribonuclease H-like superfamily/Ribonuclease H"/>
    <property type="match status" value="1"/>
</dbReference>
<keyword evidence="3" id="KW-0378">Hydrolase</keyword>
<name>A0ABP0AT60_9PEZI</name>
<evidence type="ECO:0000313" key="7">
    <source>
        <dbReference type="EMBL" id="CAK7210452.1"/>
    </source>
</evidence>
<organism evidence="7 8">
    <name type="scientific">Sporothrix curviconia</name>
    <dbReference type="NCBI Taxonomy" id="1260050"/>
    <lineage>
        <taxon>Eukaryota</taxon>
        <taxon>Fungi</taxon>
        <taxon>Dikarya</taxon>
        <taxon>Ascomycota</taxon>
        <taxon>Pezizomycotina</taxon>
        <taxon>Sordariomycetes</taxon>
        <taxon>Sordariomycetidae</taxon>
        <taxon>Ophiostomatales</taxon>
        <taxon>Ophiostomataceae</taxon>
        <taxon>Sporothrix</taxon>
    </lineage>
</organism>
<reference evidence="7 8" key="1">
    <citation type="submission" date="2024-01" db="EMBL/GenBank/DDBJ databases">
        <authorList>
            <person name="Allen C."/>
            <person name="Tagirdzhanova G."/>
        </authorList>
    </citation>
    <scope>NUCLEOTIDE SEQUENCE [LARGE SCALE GENOMIC DNA]</scope>
</reference>
<dbReference type="EMBL" id="CAWUHB010000003">
    <property type="protein sequence ID" value="CAK7210452.1"/>
    <property type="molecule type" value="Genomic_DNA"/>
</dbReference>
<dbReference type="SUPFAM" id="SSF53098">
    <property type="entry name" value="Ribonuclease H-like"/>
    <property type="match status" value="1"/>
</dbReference>
<dbReference type="SMART" id="SM00479">
    <property type="entry name" value="EXOIII"/>
    <property type="match status" value="1"/>
</dbReference>
<dbReference type="PANTHER" id="PTHR11046:SF0">
    <property type="entry name" value="OLIGORIBONUCLEASE, MITOCHONDRIAL"/>
    <property type="match status" value="1"/>
</dbReference>
<dbReference type="Pfam" id="PF00929">
    <property type="entry name" value="RNase_T"/>
    <property type="match status" value="2"/>
</dbReference>
<evidence type="ECO:0000256" key="1">
    <source>
        <dbReference type="ARBA" id="ARBA00009921"/>
    </source>
</evidence>